<feature type="region of interest" description="Disordered" evidence="1">
    <location>
        <begin position="136"/>
        <end position="155"/>
    </location>
</feature>
<dbReference type="RefSeq" id="WP_129259743.1">
    <property type="nucleotide sequence ID" value="NZ_SDKC01000002.1"/>
</dbReference>
<comment type="caution">
    <text evidence="2">The sequence shown here is derived from an EMBL/GenBank/DDBJ whole genome shotgun (WGS) entry which is preliminary data.</text>
</comment>
<evidence type="ECO:0000256" key="1">
    <source>
        <dbReference type="SAM" id="MobiDB-lite"/>
    </source>
</evidence>
<feature type="compositionally biased region" description="Basic and acidic residues" evidence="1">
    <location>
        <begin position="143"/>
        <end position="155"/>
    </location>
</feature>
<gene>
    <name evidence="2" type="ORF">ETP43_16760</name>
</gene>
<dbReference type="Proteomes" id="UP000290106">
    <property type="component" value="Unassembled WGS sequence"/>
</dbReference>
<keyword evidence="3" id="KW-1185">Reference proteome</keyword>
<name>A0A4Q1RDA4_9FIRM</name>
<dbReference type="OrthoDB" id="10016318at2"/>
<sequence length="247" mass="28877">MYLEIRYYKRFDLDLIALIQNGVDLTSQLPAIIKAYAHGETYHFYVPSSFCKTVDLNEQKQIHNRVTITDEKSIQLLSKVREGYRNTFCKILLREALLHQNLSAFFLDQEIIQKECARVQNMDTDTENIVTATTASFKGQQKKKNESRKMNKDRKDRRFIKVISDEKSKQEAMDEKTKRLDNKTPFDNVLFAENNEKISEIKENDSKKNPDEILSFDATENKMNTMKENSENKNTSDLFSIFSSMIN</sequence>
<reference evidence="2 3" key="1">
    <citation type="submission" date="2019-01" db="EMBL/GenBank/DDBJ databases">
        <title>Blautia sp. nov. KGMB01111 isolated human feces.</title>
        <authorList>
            <person name="Park J.-E."/>
            <person name="Kim J.-S."/>
            <person name="Park S.-H."/>
        </authorList>
    </citation>
    <scope>NUCLEOTIDE SEQUENCE [LARGE SCALE GENOMIC DNA]</scope>
    <source>
        <strain evidence="2 3">KGMB01111</strain>
    </source>
</reference>
<organism evidence="2 3">
    <name type="scientific">Blautia faecicola</name>
    <dbReference type="NCBI Taxonomy" id="2509240"/>
    <lineage>
        <taxon>Bacteria</taxon>
        <taxon>Bacillati</taxon>
        <taxon>Bacillota</taxon>
        <taxon>Clostridia</taxon>
        <taxon>Lachnospirales</taxon>
        <taxon>Lachnospiraceae</taxon>
        <taxon>Blautia</taxon>
    </lineage>
</organism>
<dbReference type="EMBL" id="SDKC01000002">
    <property type="protein sequence ID" value="RXS72628.1"/>
    <property type="molecule type" value="Genomic_DNA"/>
</dbReference>
<dbReference type="AlphaFoldDB" id="A0A4Q1RDA4"/>
<proteinExistence type="predicted"/>
<evidence type="ECO:0000313" key="2">
    <source>
        <dbReference type="EMBL" id="RXS72628.1"/>
    </source>
</evidence>
<evidence type="ECO:0000313" key="3">
    <source>
        <dbReference type="Proteomes" id="UP000290106"/>
    </source>
</evidence>
<protein>
    <submittedName>
        <fullName evidence="2">Uncharacterized protein</fullName>
    </submittedName>
</protein>
<accession>A0A4Q1RDA4</accession>